<accession>A0AAW1TNT3</accession>
<evidence type="ECO:0000313" key="1">
    <source>
        <dbReference type="EMBL" id="KAK9871943.1"/>
    </source>
</evidence>
<proteinExistence type="predicted"/>
<comment type="caution">
    <text evidence="1">The sequence shown here is derived from an EMBL/GenBank/DDBJ whole genome shotgun (WGS) entry which is preliminary data.</text>
</comment>
<evidence type="ECO:0000313" key="2">
    <source>
        <dbReference type="Proteomes" id="UP001431783"/>
    </source>
</evidence>
<dbReference type="Proteomes" id="UP001431783">
    <property type="component" value="Unassembled WGS sequence"/>
</dbReference>
<sequence length="374" mass="44422">MALQRILSPRICYSIFKPEYFCYKYFRDSAINNKAITVEIDALDNFTTVLLQKRLDHLEMRNKKSIMKRNVLQEVEFDINFNSLCEGDLNQMFSNALQECNDLTVIKLVQECIKHNICPNKDIILQILHISAQNSEVSLIQGIKNLCINNEVYFSKNFDFLLYEAHAIWTRGNVIKALDIFEKIYKNNPFLRRQIRLLLKQLICEGTKCNSEAVLLHIVKFAENIVEEYKDYHPMMSVWEVCFLSQWFSDQQIALKLLNDNRRLGDALIHRLPFILCTSLRNHNTEVIYRLLEIMLDFQMTDHYLIVITALLDYYFLQGNLRRYSEVIKWCKCNDLTLPSLYNQKYLKLLLKKPDNIIESHTCKRRKDYYTFSF</sequence>
<name>A0AAW1TNT3_9CUCU</name>
<evidence type="ECO:0008006" key="3">
    <source>
        <dbReference type="Google" id="ProtNLM"/>
    </source>
</evidence>
<reference evidence="1 2" key="1">
    <citation type="submission" date="2023-03" db="EMBL/GenBank/DDBJ databases">
        <title>Genome insight into feeding habits of ladybird beetles.</title>
        <authorList>
            <person name="Li H.-S."/>
            <person name="Huang Y.-H."/>
            <person name="Pang H."/>
        </authorList>
    </citation>
    <scope>NUCLEOTIDE SEQUENCE [LARGE SCALE GENOMIC DNA]</scope>
    <source>
        <strain evidence="1">SYSU_2023b</strain>
        <tissue evidence="1">Whole body</tissue>
    </source>
</reference>
<dbReference type="AlphaFoldDB" id="A0AAW1TNT3"/>
<protein>
    <recommendedName>
        <fullName evidence="3">Pentatricopeptide repeat-containing protein</fullName>
    </recommendedName>
</protein>
<gene>
    <name evidence="1" type="ORF">WA026_015192</name>
</gene>
<dbReference type="EMBL" id="JARQZJ010000008">
    <property type="protein sequence ID" value="KAK9871943.1"/>
    <property type="molecule type" value="Genomic_DNA"/>
</dbReference>
<keyword evidence="2" id="KW-1185">Reference proteome</keyword>
<organism evidence="1 2">
    <name type="scientific">Henosepilachna vigintioctopunctata</name>
    <dbReference type="NCBI Taxonomy" id="420089"/>
    <lineage>
        <taxon>Eukaryota</taxon>
        <taxon>Metazoa</taxon>
        <taxon>Ecdysozoa</taxon>
        <taxon>Arthropoda</taxon>
        <taxon>Hexapoda</taxon>
        <taxon>Insecta</taxon>
        <taxon>Pterygota</taxon>
        <taxon>Neoptera</taxon>
        <taxon>Endopterygota</taxon>
        <taxon>Coleoptera</taxon>
        <taxon>Polyphaga</taxon>
        <taxon>Cucujiformia</taxon>
        <taxon>Coccinelloidea</taxon>
        <taxon>Coccinellidae</taxon>
        <taxon>Epilachninae</taxon>
        <taxon>Epilachnini</taxon>
        <taxon>Henosepilachna</taxon>
    </lineage>
</organism>